<evidence type="ECO:0000313" key="1">
    <source>
        <dbReference type="EMBL" id="WAJ28464.1"/>
    </source>
</evidence>
<accession>A0ACD4NNL4</accession>
<gene>
    <name evidence="1" type="ORF">OXU80_27260</name>
</gene>
<dbReference type="Proteomes" id="UP001163223">
    <property type="component" value="Chromosome"/>
</dbReference>
<protein>
    <submittedName>
        <fullName evidence="1">BTAD domain-containing putative transcriptional regulator</fullName>
    </submittedName>
</protein>
<sequence>MTGLEATALPLSPVAARPYRHRHAGDPANSMGNGRHSLLLLGPPALRCGENEIARVLPKKAFVLLAILWLSPGHRASRSVLAGWMYEDADQAGALQNLRQLLTRINARQAQLGTRLIATSRNEVRLVAARDDVCCDLDVFQGLSDPQDGTSLRHVAELYRGDLLEGVAGCGESLDAWIAMQRERLRNRCCELFLSGARLVGGAEGETALGHLLGIEPYREDAWRALIRLRADRHGLGSAETTYERMRRRFRSELKSEPDAETVELVAVLRRTVAANVGQQPGVRGTEAERDTGTSCAEGFSVAPRLCLLMPDGAWAEPAHAGLAEALVEDVTFGLCRLRSIAVIAPHSAMQVSARTSSDLFGARYVGETSIRSFAGRTRLAVRLIRTSDRLTLWGDEYDLLAGQPEQHHRELTRSIVDALASGVERAELSRFEAAPRPDAYHLYLLGRQHLRALGLPEVRRARKAFAQAADRAPAFVPALNGICRTLILEWLLLARPDQVLLRQALSIASRAIEMDPFSGEALRELASATLFLGDFGEAADGFARAERLAPHHADILAEHANALAHCSEMMPALRRIEQAIELNPLPPDDYLWTAGGALFFLEDYEGALSQLGRMKRPEPAFRLKAACLAKAGRRDEAAVFATMALEDQPNFRIDEWIATIPLRSKRHVAHYASALSEAGFR</sequence>
<organism evidence="1 2">
    <name type="scientific">Antarcticirhabdus aurantiaca</name>
    <dbReference type="NCBI Taxonomy" id="2606717"/>
    <lineage>
        <taxon>Bacteria</taxon>
        <taxon>Pseudomonadati</taxon>
        <taxon>Pseudomonadota</taxon>
        <taxon>Alphaproteobacteria</taxon>
        <taxon>Hyphomicrobiales</taxon>
        <taxon>Aurantimonadaceae</taxon>
        <taxon>Antarcticirhabdus</taxon>
    </lineage>
</organism>
<evidence type="ECO:0000313" key="2">
    <source>
        <dbReference type="Proteomes" id="UP001163223"/>
    </source>
</evidence>
<keyword evidence="2" id="KW-1185">Reference proteome</keyword>
<proteinExistence type="predicted"/>
<reference evidence="1" key="1">
    <citation type="submission" date="2022-11" db="EMBL/GenBank/DDBJ databases">
        <title>beta-Carotene-producing bacterium, Jeongeuplla avenae sp. nov., alleviates the salt stress of Arabidopsis seedlings.</title>
        <authorList>
            <person name="Jiang L."/>
            <person name="Lee J."/>
        </authorList>
    </citation>
    <scope>NUCLEOTIDE SEQUENCE</scope>
    <source>
        <strain evidence="1">DY_R2A_6</strain>
    </source>
</reference>
<name>A0ACD4NNL4_9HYPH</name>
<dbReference type="EMBL" id="CP113520">
    <property type="protein sequence ID" value="WAJ28464.1"/>
    <property type="molecule type" value="Genomic_DNA"/>
</dbReference>